<feature type="transmembrane region" description="Helical" evidence="1">
    <location>
        <begin position="90"/>
        <end position="107"/>
    </location>
</feature>
<name>A0A2Z4IPR6_9BACT</name>
<keyword evidence="1" id="KW-0472">Membrane</keyword>
<accession>A0A2Z4IPR6</accession>
<dbReference type="KEGG" id="est:DN752_23220"/>
<feature type="transmembrane region" description="Helical" evidence="1">
    <location>
        <begin position="66"/>
        <end position="84"/>
    </location>
</feature>
<gene>
    <name evidence="2" type="ORF">DN752_23220</name>
</gene>
<evidence type="ECO:0008006" key="4">
    <source>
        <dbReference type="Google" id="ProtNLM"/>
    </source>
</evidence>
<keyword evidence="1" id="KW-1133">Transmembrane helix</keyword>
<proteinExistence type="predicted"/>
<evidence type="ECO:0000313" key="3">
    <source>
        <dbReference type="Proteomes" id="UP000248688"/>
    </source>
</evidence>
<organism evidence="2 3">
    <name type="scientific">Echinicola strongylocentroti</name>
    <dbReference type="NCBI Taxonomy" id="1795355"/>
    <lineage>
        <taxon>Bacteria</taxon>
        <taxon>Pseudomonadati</taxon>
        <taxon>Bacteroidota</taxon>
        <taxon>Cytophagia</taxon>
        <taxon>Cytophagales</taxon>
        <taxon>Cyclobacteriaceae</taxon>
        <taxon>Echinicola</taxon>
    </lineage>
</organism>
<dbReference type="RefSeq" id="WP_112786189.1">
    <property type="nucleotide sequence ID" value="NZ_CP030041.1"/>
</dbReference>
<sequence length="108" mass="12190">MITLAAFIVFLGFYLLYNTSKKAQLHQTHRLEIWAHHYPNQSKVIGLLLFLVGLLIAVFDSGLGAGIFTFFVLLMTIGSLVVVVTPIRFLNFKTLIVLFAISFIFELL</sequence>
<dbReference type="Proteomes" id="UP000248688">
    <property type="component" value="Chromosome"/>
</dbReference>
<dbReference type="AlphaFoldDB" id="A0A2Z4IPR6"/>
<feature type="transmembrane region" description="Helical" evidence="1">
    <location>
        <begin position="41"/>
        <end position="59"/>
    </location>
</feature>
<protein>
    <recommendedName>
        <fullName evidence="4">DUF3325 domain-containing protein</fullName>
    </recommendedName>
</protein>
<reference evidence="2 3" key="1">
    <citation type="submission" date="2018-06" db="EMBL/GenBank/DDBJ databases">
        <title>Echinicola strongylocentroti sp. nov., isolated from a sea urchin Strongylocentrotus intermedius.</title>
        <authorList>
            <person name="Bae S.S."/>
        </authorList>
    </citation>
    <scope>NUCLEOTIDE SEQUENCE [LARGE SCALE GENOMIC DNA]</scope>
    <source>
        <strain evidence="2 3">MEBiC08714</strain>
    </source>
</reference>
<evidence type="ECO:0000313" key="2">
    <source>
        <dbReference type="EMBL" id="AWW32817.1"/>
    </source>
</evidence>
<keyword evidence="3" id="KW-1185">Reference proteome</keyword>
<evidence type="ECO:0000256" key="1">
    <source>
        <dbReference type="SAM" id="Phobius"/>
    </source>
</evidence>
<keyword evidence="1" id="KW-0812">Transmembrane</keyword>
<dbReference type="OrthoDB" id="839906at2"/>
<dbReference type="EMBL" id="CP030041">
    <property type="protein sequence ID" value="AWW32817.1"/>
    <property type="molecule type" value="Genomic_DNA"/>
</dbReference>